<keyword evidence="2" id="KW-0808">Transferase</keyword>
<dbReference type="PANTHER" id="PTHR39173">
    <property type="entry name" value="ACETYLTRANSFERASE"/>
    <property type="match status" value="1"/>
</dbReference>
<dbReference type="InterPro" id="IPR016181">
    <property type="entry name" value="Acyl_CoA_acyltransferase"/>
</dbReference>
<dbReference type="InterPro" id="IPR000182">
    <property type="entry name" value="GNAT_dom"/>
</dbReference>
<gene>
    <name evidence="2" type="ORF">RM423_14000</name>
</gene>
<organism evidence="2 3">
    <name type="scientific">Jatrophihabitans lederbergiae</name>
    <dbReference type="NCBI Taxonomy" id="3075547"/>
    <lineage>
        <taxon>Bacteria</taxon>
        <taxon>Bacillati</taxon>
        <taxon>Actinomycetota</taxon>
        <taxon>Actinomycetes</taxon>
        <taxon>Jatrophihabitantales</taxon>
        <taxon>Jatrophihabitantaceae</taxon>
        <taxon>Jatrophihabitans</taxon>
    </lineage>
</organism>
<dbReference type="SUPFAM" id="SSF55729">
    <property type="entry name" value="Acyl-CoA N-acyltransferases (Nat)"/>
    <property type="match status" value="1"/>
</dbReference>
<dbReference type="EMBL" id="JAVREH010000018">
    <property type="protein sequence ID" value="MDT0262505.1"/>
    <property type="molecule type" value="Genomic_DNA"/>
</dbReference>
<dbReference type="PANTHER" id="PTHR39173:SF1">
    <property type="entry name" value="ACETYLTRANSFERASE"/>
    <property type="match status" value="1"/>
</dbReference>
<evidence type="ECO:0000259" key="1">
    <source>
        <dbReference type="PROSITE" id="PS51186"/>
    </source>
</evidence>
<reference evidence="3" key="1">
    <citation type="submission" date="2023-07" db="EMBL/GenBank/DDBJ databases">
        <title>30 novel species of actinomycetes from the DSMZ collection.</title>
        <authorList>
            <person name="Nouioui I."/>
        </authorList>
    </citation>
    <scope>NUCLEOTIDE SEQUENCE [LARGE SCALE GENOMIC DNA]</scope>
    <source>
        <strain evidence="3">DSM 44399</strain>
    </source>
</reference>
<evidence type="ECO:0000313" key="2">
    <source>
        <dbReference type="EMBL" id="MDT0262505.1"/>
    </source>
</evidence>
<keyword evidence="3" id="KW-1185">Reference proteome</keyword>
<dbReference type="PROSITE" id="PS51186">
    <property type="entry name" value="GNAT"/>
    <property type="match status" value="1"/>
</dbReference>
<dbReference type="Pfam" id="PF00583">
    <property type="entry name" value="Acetyltransf_1"/>
    <property type="match status" value="1"/>
</dbReference>
<dbReference type="GO" id="GO:0016746">
    <property type="term" value="F:acyltransferase activity"/>
    <property type="evidence" value="ECO:0007669"/>
    <property type="project" value="UniProtKB-KW"/>
</dbReference>
<feature type="domain" description="N-acetyltransferase" evidence="1">
    <location>
        <begin position="1"/>
        <end position="161"/>
    </location>
</feature>
<proteinExistence type="predicted"/>
<dbReference type="Proteomes" id="UP001183176">
    <property type="component" value="Unassembled WGS sequence"/>
</dbReference>
<comment type="caution">
    <text evidence="2">The sequence shown here is derived from an EMBL/GenBank/DDBJ whole genome shotgun (WGS) entry which is preliminary data.</text>
</comment>
<dbReference type="EC" id="2.3.1.-" evidence="2"/>
<dbReference type="CDD" id="cd04301">
    <property type="entry name" value="NAT_SF"/>
    <property type="match status" value="1"/>
</dbReference>
<protein>
    <submittedName>
        <fullName evidence="2">GNAT family N-acetyltransferase</fullName>
        <ecNumber evidence="2">2.3.1.-</ecNumber>
    </submittedName>
</protein>
<keyword evidence="2" id="KW-0012">Acyltransferase</keyword>
<evidence type="ECO:0000313" key="3">
    <source>
        <dbReference type="Proteomes" id="UP001183176"/>
    </source>
</evidence>
<sequence>MLELVSPDCDRHEEWLKSHREWGPGLHEEGFAVRAGDDLESAEVFSAWVEWLHSGPETFWWIIEGDAVLGGIALRPYSEIDHRVIGHIGYGIRPSARRRGVATWALTEVLCRARDAAMPGCGLVCRDANLASIKTIERCGGVLQQTLEDGHGLARHYWVAL</sequence>
<name>A0ABU2JBZ3_9ACTN</name>
<accession>A0ABU2JBZ3</accession>
<dbReference type="Gene3D" id="3.40.630.30">
    <property type="match status" value="1"/>
</dbReference>
<dbReference type="RefSeq" id="WP_311423653.1">
    <property type="nucleotide sequence ID" value="NZ_JAVREH010000018.1"/>
</dbReference>